<dbReference type="PANTHER" id="PTHR34406:SF1">
    <property type="entry name" value="PROTEIN YCEI"/>
    <property type="match status" value="1"/>
</dbReference>
<evidence type="ECO:0000256" key="1">
    <source>
        <dbReference type="SAM" id="SignalP"/>
    </source>
</evidence>
<dbReference type="SUPFAM" id="SSF101874">
    <property type="entry name" value="YceI-like"/>
    <property type="match status" value="1"/>
</dbReference>
<dbReference type="Gene3D" id="2.40.128.110">
    <property type="entry name" value="Lipid/polyisoprenoid-binding, YceI-like"/>
    <property type="match status" value="1"/>
</dbReference>
<evidence type="ECO:0000259" key="2">
    <source>
        <dbReference type="SMART" id="SM00867"/>
    </source>
</evidence>
<feature type="signal peptide" evidence="1">
    <location>
        <begin position="1"/>
        <end position="26"/>
    </location>
</feature>
<reference evidence="3 4" key="1">
    <citation type="submission" date="2019-02" db="EMBL/GenBank/DDBJ databases">
        <title>Deep-cultivation of Planctomycetes and their phenomic and genomic characterization uncovers novel biology.</title>
        <authorList>
            <person name="Wiegand S."/>
            <person name="Jogler M."/>
            <person name="Boedeker C."/>
            <person name="Pinto D."/>
            <person name="Vollmers J."/>
            <person name="Rivas-Marin E."/>
            <person name="Kohn T."/>
            <person name="Peeters S.H."/>
            <person name="Heuer A."/>
            <person name="Rast P."/>
            <person name="Oberbeckmann S."/>
            <person name="Bunk B."/>
            <person name="Jeske O."/>
            <person name="Meyerdierks A."/>
            <person name="Storesund J.E."/>
            <person name="Kallscheuer N."/>
            <person name="Luecker S."/>
            <person name="Lage O.M."/>
            <person name="Pohl T."/>
            <person name="Merkel B.J."/>
            <person name="Hornburger P."/>
            <person name="Mueller R.-W."/>
            <person name="Bruemmer F."/>
            <person name="Labrenz M."/>
            <person name="Spormann A.M."/>
            <person name="Op Den Camp H."/>
            <person name="Overmann J."/>
            <person name="Amann R."/>
            <person name="Jetten M.S.M."/>
            <person name="Mascher T."/>
            <person name="Medema M.H."/>
            <person name="Devos D.P."/>
            <person name="Kaster A.-K."/>
            <person name="Ovreas L."/>
            <person name="Rohde M."/>
            <person name="Galperin M.Y."/>
            <person name="Jogler C."/>
        </authorList>
    </citation>
    <scope>NUCLEOTIDE SEQUENCE [LARGE SCALE GENOMIC DNA]</scope>
    <source>
        <strain evidence="3 4">Pla123a</strain>
    </source>
</reference>
<keyword evidence="1" id="KW-0732">Signal</keyword>
<name>A0A5C5YL03_9BACT</name>
<dbReference type="RefSeq" id="WP_197527988.1">
    <property type="nucleotide sequence ID" value="NZ_SJPO01000007.1"/>
</dbReference>
<dbReference type="AlphaFoldDB" id="A0A5C5YL03"/>
<accession>A0A5C5YL03</accession>
<dbReference type="InterPro" id="IPR036761">
    <property type="entry name" value="TTHA0802/YceI-like_sf"/>
</dbReference>
<keyword evidence="4" id="KW-1185">Reference proteome</keyword>
<protein>
    <recommendedName>
        <fullName evidence="2">Lipid/polyisoprenoid-binding YceI-like domain-containing protein</fullName>
    </recommendedName>
</protein>
<dbReference type="SMART" id="SM00867">
    <property type="entry name" value="YceI"/>
    <property type="match status" value="1"/>
</dbReference>
<comment type="caution">
    <text evidence="3">The sequence shown here is derived from an EMBL/GenBank/DDBJ whole genome shotgun (WGS) entry which is preliminary data.</text>
</comment>
<dbReference type="PANTHER" id="PTHR34406">
    <property type="entry name" value="PROTEIN YCEI"/>
    <property type="match status" value="1"/>
</dbReference>
<dbReference type="EMBL" id="SJPO01000007">
    <property type="protein sequence ID" value="TWT75531.1"/>
    <property type="molecule type" value="Genomic_DNA"/>
</dbReference>
<dbReference type="Pfam" id="PF04264">
    <property type="entry name" value="YceI"/>
    <property type="match status" value="1"/>
</dbReference>
<sequence length="230" mass="24352" precursor="true">MDYRSATRLFALFLLAALLAPAPARAQQAAATAAPAVAPGDIYLQSSRVYALVGKSGFGHEHGVVGMLKSGKLHLGAAQNAGDIVFDMATFTADAEPARKYVGLEGTSSESTQQQVTDNMRSAQVLNVAKFPTAKFVVKSAQAMSQPSKRGLPQYLLKGDFTLQSATRPLEFPVEVEMAKGWQHARGGFRIKQTDFGMTPFSKAFGAIGVADEISIWGDVWVAPDAGSGG</sequence>
<feature type="domain" description="Lipid/polyisoprenoid-binding YceI-like" evidence="2">
    <location>
        <begin position="41"/>
        <end position="223"/>
    </location>
</feature>
<feature type="chain" id="PRO_5023041792" description="Lipid/polyisoprenoid-binding YceI-like domain-containing protein" evidence="1">
    <location>
        <begin position="27"/>
        <end position="230"/>
    </location>
</feature>
<dbReference type="Proteomes" id="UP000318478">
    <property type="component" value="Unassembled WGS sequence"/>
</dbReference>
<evidence type="ECO:0000313" key="4">
    <source>
        <dbReference type="Proteomes" id="UP000318478"/>
    </source>
</evidence>
<proteinExistence type="predicted"/>
<evidence type="ECO:0000313" key="3">
    <source>
        <dbReference type="EMBL" id="TWT75531.1"/>
    </source>
</evidence>
<dbReference type="InterPro" id="IPR007372">
    <property type="entry name" value="Lipid/polyisoprenoid-bd_YceI"/>
</dbReference>
<organism evidence="3 4">
    <name type="scientific">Posidoniimonas polymericola</name>
    <dbReference type="NCBI Taxonomy" id="2528002"/>
    <lineage>
        <taxon>Bacteria</taxon>
        <taxon>Pseudomonadati</taxon>
        <taxon>Planctomycetota</taxon>
        <taxon>Planctomycetia</taxon>
        <taxon>Pirellulales</taxon>
        <taxon>Lacipirellulaceae</taxon>
        <taxon>Posidoniimonas</taxon>
    </lineage>
</organism>
<gene>
    <name evidence="3" type="ORF">Pla123a_30410</name>
</gene>